<accession>R7QLB7</accession>
<evidence type="ECO:0000259" key="5">
    <source>
        <dbReference type="Pfam" id="PF06862"/>
    </source>
</evidence>
<dbReference type="PANTHER" id="PTHR12933">
    <property type="entry name" value="ORF PROTEIN-RELATED"/>
    <property type="match status" value="1"/>
</dbReference>
<evidence type="ECO:0000313" key="8">
    <source>
        <dbReference type="Proteomes" id="UP000012073"/>
    </source>
</evidence>
<dbReference type="KEGG" id="ccp:CHC_T00000579001"/>
<comment type="subcellular location">
    <subcellularLocation>
        <location evidence="1">Nucleus</location>
        <location evidence="1">Nucleolus</location>
    </subcellularLocation>
</comment>
<dbReference type="RefSeq" id="XP_005718059.1">
    <property type="nucleotide sequence ID" value="XM_005718002.1"/>
</dbReference>
<comment type="similarity">
    <text evidence="2">Belongs to the UTP25 family.</text>
</comment>
<evidence type="ECO:0000256" key="1">
    <source>
        <dbReference type="ARBA" id="ARBA00004604"/>
    </source>
</evidence>
<dbReference type="AlphaFoldDB" id="R7QLB7"/>
<dbReference type="GO" id="GO:0034511">
    <property type="term" value="F:U3 snoRNA binding"/>
    <property type="evidence" value="ECO:0007669"/>
    <property type="project" value="InterPro"/>
</dbReference>
<evidence type="ECO:0000256" key="2">
    <source>
        <dbReference type="ARBA" id="ARBA00009223"/>
    </source>
</evidence>
<feature type="domain" description="UTP25 C-terminal" evidence="5">
    <location>
        <begin position="623"/>
        <end position="812"/>
    </location>
</feature>
<feature type="compositionally biased region" description="Basic residues" evidence="4">
    <location>
        <begin position="425"/>
        <end position="434"/>
    </location>
</feature>
<evidence type="ECO:0000259" key="6">
    <source>
        <dbReference type="Pfam" id="PF22916"/>
    </source>
</evidence>
<dbReference type="Gramene" id="CDF38190">
    <property type="protein sequence ID" value="CDF38190"/>
    <property type="gene ID" value="CHC_T00000579001"/>
</dbReference>
<dbReference type="EMBL" id="HG001901">
    <property type="protein sequence ID" value="CDF38190.1"/>
    <property type="molecule type" value="Genomic_DNA"/>
</dbReference>
<dbReference type="STRING" id="2769.R7QLB7"/>
<reference evidence="8" key="1">
    <citation type="journal article" date="2013" name="Proc. Natl. Acad. Sci. U.S.A.">
        <title>Genome structure and metabolic features in the red seaweed Chondrus crispus shed light on evolution of the Archaeplastida.</title>
        <authorList>
            <person name="Collen J."/>
            <person name="Porcel B."/>
            <person name="Carre W."/>
            <person name="Ball S.G."/>
            <person name="Chaparro C."/>
            <person name="Tonon T."/>
            <person name="Barbeyron T."/>
            <person name="Michel G."/>
            <person name="Noel B."/>
            <person name="Valentin K."/>
            <person name="Elias M."/>
            <person name="Artiguenave F."/>
            <person name="Arun A."/>
            <person name="Aury J.M."/>
            <person name="Barbosa-Neto J.F."/>
            <person name="Bothwell J.H."/>
            <person name="Bouget F.Y."/>
            <person name="Brillet L."/>
            <person name="Cabello-Hurtado F."/>
            <person name="Capella-Gutierrez S."/>
            <person name="Charrier B."/>
            <person name="Cladiere L."/>
            <person name="Cock J.M."/>
            <person name="Coelho S.M."/>
            <person name="Colleoni C."/>
            <person name="Czjzek M."/>
            <person name="Da Silva C."/>
            <person name="Delage L."/>
            <person name="Denoeud F."/>
            <person name="Deschamps P."/>
            <person name="Dittami S.M."/>
            <person name="Gabaldon T."/>
            <person name="Gachon C.M."/>
            <person name="Groisillier A."/>
            <person name="Herve C."/>
            <person name="Jabbari K."/>
            <person name="Katinka M."/>
            <person name="Kloareg B."/>
            <person name="Kowalczyk N."/>
            <person name="Labadie K."/>
            <person name="Leblanc C."/>
            <person name="Lopez P.J."/>
            <person name="McLachlan D.H."/>
            <person name="Meslet-Cladiere L."/>
            <person name="Moustafa A."/>
            <person name="Nehr Z."/>
            <person name="Nyvall Collen P."/>
            <person name="Panaud O."/>
            <person name="Partensky F."/>
            <person name="Poulain J."/>
            <person name="Rensing S.A."/>
            <person name="Rousvoal S."/>
            <person name="Samson G."/>
            <person name="Symeonidi A."/>
            <person name="Weissenbach J."/>
            <person name="Zambounis A."/>
            <person name="Wincker P."/>
            <person name="Boyen C."/>
        </authorList>
    </citation>
    <scope>NUCLEOTIDE SEQUENCE [LARGE SCALE GENOMIC DNA]</scope>
    <source>
        <strain evidence="8">cv. Stackhouse</strain>
    </source>
</reference>
<sequence length="813" mass="92469">MCTRVKCFPNFYAFVVDRDQLSRRRRRSTSHRTFLFHEIFIMGGKRRNSSQGNIRKRPRTARKQTLVRVAEHKQATAEKLHRRLEHAEARNLHRTRAALGIKSREVVARGEKKVDFEEDDEEGGWRGRYLERCARGYVALVDDLAHPLFAETRLDMQVNGVRPGALKQHHAKRAEEVRPSTSSSPPVDERAVAEAESAPTLSLEQENLAAAARENSHFGHEAPLPELSAGEKLTPIGLFPLVGRVSAVAAPARRAALQTLLTTGLAAVSERALGMQPSVHAKWDAAGMGGARLQEFERAFVASIREYMDVFLCRRLDNRQEDVVRKLYVAHCVTHVLRARARVFRNDAAVKKEPEAIDRAKDQGFSRARVLILLPMKNVAYEVVKTIVALAVEPGPNVQNRERFEAEFAPEDEEEGDNLDVGRGLAKRRRKPADHRRLFRGNTEDDFKLGISFSKKSIKLYADFNASDVIIASPLGLRRGIAEKASGKTAHDRLSKKKEENEDAEWKTGIGAARQEPKQDDADEGFLSSVEICVVDGADVLSMQNWDTLRKAVDMVNKMPSNTRDTDFSRVRAWCLDGLMQQFRQTIMLSRYRKSEFVSLMRGCCNHAGRVQLIEPPEVLGSMVNVIVSMRQTFFKVPNVDSPAFRADKRFSFFCANTLPVVRCLLDAQVLLVIPDYFDYVRVRNKLVEIADEDENFRFASMCEYSKGSDISRARGKLHDRSAGLVVMTERFHFFWRHWLRGADTVVWYGLPENEHYYPEILNMTGEAADSGRQVQTFTLYDEFDMFKLERVVGRRRCKKMMAKDSKSTFLFV</sequence>
<name>R7QLB7_CHOCR</name>
<dbReference type="Proteomes" id="UP000012073">
    <property type="component" value="Unassembled WGS sequence"/>
</dbReference>
<evidence type="ECO:0000256" key="3">
    <source>
        <dbReference type="ARBA" id="ARBA00023242"/>
    </source>
</evidence>
<keyword evidence="8" id="KW-1185">Reference proteome</keyword>
<feature type="compositionally biased region" description="Acidic residues" evidence="4">
    <location>
        <begin position="409"/>
        <end position="418"/>
    </location>
</feature>
<proteinExistence type="inferred from homology"/>
<feature type="region of interest" description="Disordered" evidence="4">
    <location>
        <begin position="409"/>
        <end position="434"/>
    </location>
</feature>
<protein>
    <recommendedName>
        <fullName evidence="9">U3 small nucleolar RNA-associated protein 25</fullName>
    </recommendedName>
</protein>
<feature type="compositionally biased region" description="Basic and acidic residues" evidence="4">
    <location>
        <begin position="486"/>
        <end position="506"/>
    </location>
</feature>
<dbReference type="Pfam" id="PF22916">
    <property type="entry name" value="UTP25_NTPase-like"/>
    <property type="match status" value="2"/>
</dbReference>
<dbReference type="PhylomeDB" id="R7QLB7"/>
<feature type="domain" description="UTP25 NTP hydrolase-like" evidence="6">
    <location>
        <begin position="307"/>
        <end position="495"/>
    </location>
</feature>
<gene>
    <name evidence="7" type="ORF">CHC_T00000579001</name>
</gene>
<dbReference type="Pfam" id="PF06862">
    <property type="entry name" value="Utp25_C"/>
    <property type="match status" value="1"/>
</dbReference>
<feature type="domain" description="UTP25 NTP hydrolase-like" evidence="6">
    <location>
        <begin position="516"/>
        <end position="611"/>
    </location>
</feature>
<evidence type="ECO:0008006" key="9">
    <source>
        <dbReference type="Google" id="ProtNLM"/>
    </source>
</evidence>
<feature type="region of interest" description="Disordered" evidence="4">
    <location>
        <begin position="166"/>
        <end position="191"/>
    </location>
</feature>
<feature type="region of interest" description="Disordered" evidence="4">
    <location>
        <begin position="486"/>
        <end position="523"/>
    </location>
</feature>
<dbReference type="InterPro" id="IPR053939">
    <property type="entry name" value="UTP25_C"/>
</dbReference>
<organism evidence="7 8">
    <name type="scientific">Chondrus crispus</name>
    <name type="common">Carrageen Irish moss</name>
    <name type="synonym">Polymorpha crispa</name>
    <dbReference type="NCBI Taxonomy" id="2769"/>
    <lineage>
        <taxon>Eukaryota</taxon>
        <taxon>Rhodophyta</taxon>
        <taxon>Florideophyceae</taxon>
        <taxon>Rhodymeniophycidae</taxon>
        <taxon>Gigartinales</taxon>
        <taxon>Gigartinaceae</taxon>
        <taxon>Chondrus</taxon>
    </lineage>
</organism>
<dbReference type="PANTHER" id="PTHR12933:SF0">
    <property type="entry name" value="U3 SMALL NUCLEOLAR RNA-ASSOCIATED PROTEIN 25 HOMOLOG"/>
    <property type="match status" value="1"/>
</dbReference>
<dbReference type="GO" id="GO:0000462">
    <property type="term" value="P:maturation of SSU-rRNA from tricistronic rRNA transcript (SSU-rRNA, 5.8S rRNA, LSU-rRNA)"/>
    <property type="evidence" value="ECO:0007669"/>
    <property type="project" value="TreeGrafter"/>
</dbReference>
<dbReference type="GO" id="GO:0032040">
    <property type="term" value="C:small-subunit processome"/>
    <property type="evidence" value="ECO:0007669"/>
    <property type="project" value="TreeGrafter"/>
</dbReference>
<evidence type="ECO:0000256" key="4">
    <source>
        <dbReference type="SAM" id="MobiDB-lite"/>
    </source>
</evidence>
<dbReference type="GO" id="GO:0019843">
    <property type="term" value="F:rRNA binding"/>
    <property type="evidence" value="ECO:0007669"/>
    <property type="project" value="TreeGrafter"/>
</dbReference>
<dbReference type="OrthoDB" id="10264378at2759"/>
<keyword evidence="3" id="KW-0539">Nucleus</keyword>
<evidence type="ECO:0000313" key="7">
    <source>
        <dbReference type="EMBL" id="CDF38190.1"/>
    </source>
</evidence>
<dbReference type="InterPro" id="IPR010678">
    <property type="entry name" value="UTP25"/>
</dbReference>
<dbReference type="OMA" id="ASHTERM"/>
<dbReference type="GeneID" id="17325777"/>
<dbReference type="InterPro" id="IPR053940">
    <property type="entry name" value="UTP25_NTPase-like"/>
</dbReference>